<organism evidence="1">
    <name type="scientific">Arundo donax</name>
    <name type="common">Giant reed</name>
    <name type="synonym">Donax arundinaceus</name>
    <dbReference type="NCBI Taxonomy" id="35708"/>
    <lineage>
        <taxon>Eukaryota</taxon>
        <taxon>Viridiplantae</taxon>
        <taxon>Streptophyta</taxon>
        <taxon>Embryophyta</taxon>
        <taxon>Tracheophyta</taxon>
        <taxon>Spermatophyta</taxon>
        <taxon>Magnoliopsida</taxon>
        <taxon>Liliopsida</taxon>
        <taxon>Poales</taxon>
        <taxon>Poaceae</taxon>
        <taxon>PACMAD clade</taxon>
        <taxon>Arundinoideae</taxon>
        <taxon>Arundineae</taxon>
        <taxon>Arundo</taxon>
    </lineage>
</organism>
<sequence length="33" mass="3715">MKIFETLQHVGIHISAEGDTRSPGHQLFFLSFA</sequence>
<reference evidence="1" key="1">
    <citation type="submission" date="2014-09" db="EMBL/GenBank/DDBJ databases">
        <authorList>
            <person name="Magalhaes I.L.F."/>
            <person name="Oliveira U."/>
            <person name="Santos F.R."/>
            <person name="Vidigal T.H.D.A."/>
            <person name="Brescovit A.D."/>
            <person name="Santos A.J."/>
        </authorList>
    </citation>
    <scope>NUCLEOTIDE SEQUENCE</scope>
    <source>
        <tissue evidence="1">Shoot tissue taken approximately 20 cm above the soil surface</tissue>
    </source>
</reference>
<protein>
    <submittedName>
        <fullName evidence="1">Uncharacterized protein</fullName>
    </submittedName>
</protein>
<proteinExistence type="predicted"/>
<reference evidence="1" key="2">
    <citation type="journal article" date="2015" name="Data Brief">
        <title>Shoot transcriptome of the giant reed, Arundo donax.</title>
        <authorList>
            <person name="Barrero R.A."/>
            <person name="Guerrero F.D."/>
            <person name="Moolhuijzen P."/>
            <person name="Goolsby J.A."/>
            <person name="Tidwell J."/>
            <person name="Bellgard S.E."/>
            <person name="Bellgard M.I."/>
        </authorList>
    </citation>
    <scope>NUCLEOTIDE SEQUENCE</scope>
    <source>
        <tissue evidence="1">Shoot tissue taken approximately 20 cm above the soil surface</tissue>
    </source>
</reference>
<accession>A0A0A8YVW1</accession>
<evidence type="ECO:0000313" key="1">
    <source>
        <dbReference type="EMBL" id="JAD30736.1"/>
    </source>
</evidence>
<dbReference type="AlphaFoldDB" id="A0A0A8YVW1"/>
<dbReference type="EMBL" id="GBRH01267159">
    <property type="protein sequence ID" value="JAD30736.1"/>
    <property type="molecule type" value="Transcribed_RNA"/>
</dbReference>
<name>A0A0A8YVW1_ARUDO</name>